<dbReference type="AlphaFoldDB" id="A0A2P6QKK1"/>
<accession>A0A2P6QKK1</accession>
<organism evidence="1 2">
    <name type="scientific">Rosa chinensis</name>
    <name type="common">China rose</name>
    <dbReference type="NCBI Taxonomy" id="74649"/>
    <lineage>
        <taxon>Eukaryota</taxon>
        <taxon>Viridiplantae</taxon>
        <taxon>Streptophyta</taxon>
        <taxon>Embryophyta</taxon>
        <taxon>Tracheophyta</taxon>
        <taxon>Spermatophyta</taxon>
        <taxon>Magnoliopsida</taxon>
        <taxon>eudicotyledons</taxon>
        <taxon>Gunneridae</taxon>
        <taxon>Pentapetalae</taxon>
        <taxon>rosids</taxon>
        <taxon>fabids</taxon>
        <taxon>Rosales</taxon>
        <taxon>Rosaceae</taxon>
        <taxon>Rosoideae</taxon>
        <taxon>Rosoideae incertae sedis</taxon>
        <taxon>Rosa</taxon>
    </lineage>
</organism>
<dbReference type="Gramene" id="PRQ34710">
    <property type="protein sequence ID" value="PRQ34710"/>
    <property type="gene ID" value="RchiOBHm_Chr5g0072111"/>
</dbReference>
<comment type="caution">
    <text evidence="1">The sequence shown here is derived from an EMBL/GenBank/DDBJ whole genome shotgun (WGS) entry which is preliminary data.</text>
</comment>
<evidence type="ECO:0000313" key="2">
    <source>
        <dbReference type="Proteomes" id="UP000238479"/>
    </source>
</evidence>
<keyword evidence="2" id="KW-1185">Reference proteome</keyword>
<sequence>MREFSFLCRLEDESELWLWRAEEWVWSKINMRIDLLLLLFFFFCLLGQKKNSLGTTRS</sequence>
<protein>
    <submittedName>
        <fullName evidence="1">Uncharacterized protein</fullName>
    </submittedName>
</protein>
<dbReference type="EMBL" id="PDCK01000043">
    <property type="protein sequence ID" value="PRQ34710.1"/>
    <property type="molecule type" value="Genomic_DNA"/>
</dbReference>
<proteinExistence type="predicted"/>
<evidence type="ECO:0000313" key="1">
    <source>
        <dbReference type="EMBL" id="PRQ34710.1"/>
    </source>
</evidence>
<name>A0A2P6QKK1_ROSCH</name>
<gene>
    <name evidence="1" type="ORF">RchiOBHm_Chr5g0072111</name>
</gene>
<reference evidence="1 2" key="1">
    <citation type="journal article" date="2018" name="Nat. Genet.">
        <title>The Rosa genome provides new insights in the design of modern roses.</title>
        <authorList>
            <person name="Bendahmane M."/>
        </authorList>
    </citation>
    <scope>NUCLEOTIDE SEQUENCE [LARGE SCALE GENOMIC DNA]</scope>
    <source>
        <strain evidence="2">cv. Old Blush</strain>
    </source>
</reference>
<dbReference type="Proteomes" id="UP000238479">
    <property type="component" value="Chromosome 5"/>
</dbReference>